<keyword evidence="5" id="KW-0479">Metal-binding</keyword>
<evidence type="ECO:0000256" key="5">
    <source>
        <dbReference type="ARBA" id="ARBA00022723"/>
    </source>
</evidence>
<protein>
    <submittedName>
        <fullName evidence="9">Uncharacterized protein</fullName>
    </submittedName>
</protein>
<keyword evidence="4" id="KW-0540">Nuclease</keyword>
<keyword evidence="6" id="KW-0255">Endonuclease</keyword>
<evidence type="ECO:0000256" key="6">
    <source>
        <dbReference type="ARBA" id="ARBA00022759"/>
    </source>
</evidence>
<keyword evidence="8" id="KW-0862">Zinc</keyword>
<proteinExistence type="inferred from homology"/>
<organism evidence="9 10">
    <name type="scientific">Clytia hemisphaerica</name>
    <dbReference type="NCBI Taxonomy" id="252671"/>
    <lineage>
        <taxon>Eukaryota</taxon>
        <taxon>Metazoa</taxon>
        <taxon>Cnidaria</taxon>
        <taxon>Hydrozoa</taxon>
        <taxon>Hydroidolina</taxon>
        <taxon>Leptothecata</taxon>
        <taxon>Obeliida</taxon>
        <taxon>Clytiidae</taxon>
        <taxon>Clytia</taxon>
    </lineage>
</organism>
<keyword evidence="10" id="KW-1185">Reference proteome</keyword>
<dbReference type="PANTHER" id="PTHR46018">
    <property type="entry name" value="ZINC PHOSPHODIESTERASE ELAC PROTEIN 1"/>
    <property type="match status" value="1"/>
</dbReference>
<name>A0A7M5WZ32_9CNID</name>
<dbReference type="RefSeq" id="XP_066923797.1">
    <property type="nucleotide sequence ID" value="XM_067067696.1"/>
</dbReference>
<dbReference type="GO" id="GO:0005634">
    <property type="term" value="C:nucleus"/>
    <property type="evidence" value="ECO:0007669"/>
    <property type="project" value="TreeGrafter"/>
</dbReference>
<keyword evidence="7" id="KW-0378">Hydrolase</keyword>
<dbReference type="InterPro" id="IPR013471">
    <property type="entry name" value="RNase_Z/BN"/>
</dbReference>
<evidence type="ECO:0000256" key="4">
    <source>
        <dbReference type="ARBA" id="ARBA00022722"/>
    </source>
</evidence>
<dbReference type="OrthoDB" id="527344at2759"/>
<dbReference type="GO" id="GO:0046872">
    <property type="term" value="F:metal ion binding"/>
    <property type="evidence" value="ECO:0007669"/>
    <property type="project" value="UniProtKB-KW"/>
</dbReference>
<comment type="cofactor">
    <cofactor evidence="1">
        <name>Zn(2+)</name>
        <dbReference type="ChEBI" id="CHEBI:29105"/>
    </cofactor>
</comment>
<dbReference type="CDD" id="cd07717">
    <property type="entry name" value="RNaseZ_ZiPD-like_MBL-fold"/>
    <property type="match status" value="1"/>
</dbReference>
<evidence type="ECO:0000256" key="1">
    <source>
        <dbReference type="ARBA" id="ARBA00001947"/>
    </source>
</evidence>
<dbReference type="Proteomes" id="UP000594262">
    <property type="component" value="Unplaced"/>
</dbReference>
<evidence type="ECO:0000256" key="2">
    <source>
        <dbReference type="ARBA" id="ARBA00011738"/>
    </source>
</evidence>
<reference evidence="9" key="1">
    <citation type="submission" date="2021-01" db="UniProtKB">
        <authorList>
            <consortium name="EnsemblMetazoa"/>
        </authorList>
    </citation>
    <scope>IDENTIFICATION</scope>
</reference>
<keyword evidence="3" id="KW-0819">tRNA processing</keyword>
<accession>A0A7M5WZ32</accession>
<dbReference type="AlphaFoldDB" id="A0A7M5WZ32"/>
<evidence type="ECO:0000256" key="7">
    <source>
        <dbReference type="ARBA" id="ARBA00022801"/>
    </source>
</evidence>
<evidence type="ECO:0000313" key="10">
    <source>
        <dbReference type="Proteomes" id="UP000594262"/>
    </source>
</evidence>
<sequence>MEIHFLGTGSAFPSPKRCSSCTAIRMDSGSVWLFDCGEGGQIQIQKSKIRPAKISSVFITHLHGDHMFGLPGMMCTISQAVEGQHLDVYGPMGLKNFLRCSLSLSFSNLSYSFTVHEIKLPDIQEFMENCDIEIDSEYWQKLSDFSKREFPPHPNEVDTNHIIEKNEEGFYHVCYMDRFNVYAADIKHTVPCLGYVLCEDNIPGKLDVTILKKKGVPAGPLYGKIKNGESITLDDGTVISPNDCLGPDRPGRKIVHLGDTHDPSAIGDLARGATILIHEATNENADFEKCLAHGHSTAGMAGKFACTIEAQKLILTHFSQRYSEEETNTILVQEAKETFGSDNVLAAADLMVVPVLLPR</sequence>
<evidence type="ECO:0000313" key="9">
    <source>
        <dbReference type="EnsemblMetazoa" id="CLYHEMP015173.1"/>
    </source>
</evidence>
<dbReference type="GeneID" id="136811096"/>
<dbReference type="Pfam" id="PF23023">
    <property type="entry name" value="Anti-Pycsar_Apyc1"/>
    <property type="match status" value="1"/>
</dbReference>
<dbReference type="HAMAP" id="MF_01818">
    <property type="entry name" value="RNase_Z_BN"/>
    <property type="match status" value="1"/>
</dbReference>
<dbReference type="InterPro" id="IPR036866">
    <property type="entry name" value="RibonucZ/Hydroxyglut_hydro"/>
</dbReference>
<dbReference type="EnsemblMetazoa" id="CLYHEMT015173.1">
    <property type="protein sequence ID" value="CLYHEMP015173.1"/>
    <property type="gene ID" value="CLYHEMG015173"/>
</dbReference>
<dbReference type="NCBIfam" id="NF000801">
    <property type="entry name" value="PRK00055.1-3"/>
    <property type="match status" value="1"/>
</dbReference>
<evidence type="ECO:0000256" key="3">
    <source>
        <dbReference type="ARBA" id="ARBA00022694"/>
    </source>
</evidence>
<dbReference type="PANTHER" id="PTHR46018:SF2">
    <property type="entry name" value="ZINC PHOSPHODIESTERASE ELAC PROTEIN 1"/>
    <property type="match status" value="1"/>
</dbReference>
<dbReference type="Gene3D" id="3.60.15.10">
    <property type="entry name" value="Ribonuclease Z/Hydroxyacylglutathione hydrolase-like"/>
    <property type="match status" value="1"/>
</dbReference>
<evidence type="ECO:0000256" key="8">
    <source>
        <dbReference type="ARBA" id="ARBA00022833"/>
    </source>
</evidence>
<comment type="subunit">
    <text evidence="2">Homodimer.</text>
</comment>
<dbReference type="SUPFAM" id="SSF56281">
    <property type="entry name" value="Metallo-hydrolase/oxidoreductase"/>
    <property type="match status" value="1"/>
</dbReference>
<dbReference type="GO" id="GO:0042781">
    <property type="term" value="F:3'-tRNA processing endoribonuclease activity"/>
    <property type="evidence" value="ECO:0007669"/>
    <property type="project" value="TreeGrafter"/>
</dbReference>